<reference evidence="1 2" key="1">
    <citation type="submission" date="2011-07" db="EMBL/GenBank/DDBJ databases">
        <title>Viral Tagging: a high-throughput approach to explore virus-host interactions.</title>
        <authorList>
            <person name="Deng L."/>
            <person name="Sullivan M.B."/>
            <person name="Poulos B."/>
            <person name="Ignacio Espinoza J.C."/>
        </authorList>
    </citation>
    <scope>NUCLEOTIDE SEQUENCE [LARGE SCALE GENOMIC DNA]</scope>
</reference>
<dbReference type="KEGG" id="vg:14005406"/>
<dbReference type="GeneID" id="14005406"/>
<keyword evidence="2" id="KW-1185">Reference proteome</keyword>
<protein>
    <submittedName>
        <fullName evidence="1">Late transcription gp55 sigma factor</fullName>
    </submittedName>
</protein>
<organism evidence="1 2">
    <name type="scientific">Synechococcus phage metaG-MbCM1</name>
    <dbReference type="NCBI Taxonomy" id="1079999"/>
    <lineage>
        <taxon>Viruses</taxon>
        <taxon>Duplodnaviria</taxon>
        <taxon>Heunggongvirae</taxon>
        <taxon>Uroviricota</taxon>
        <taxon>Caudoviricetes</taxon>
        <taxon>Pantevenvirales</taxon>
        <taxon>Kyanoviridae</taxon>
        <taxon>Galenevirus</taxon>
        <taxon>Galenevirus mbcm1</taxon>
    </lineage>
</organism>
<evidence type="ECO:0000313" key="2">
    <source>
        <dbReference type="Proteomes" id="UP000007597"/>
    </source>
</evidence>
<dbReference type="EMBL" id="JN371769">
    <property type="protein sequence ID" value="AFD02982.1"/>
    <property type="molecule type" value="Genomic_DNA"/>
</dbReference>
<dbReference type="Proteomes" id="UP000007597">
    <property type="component" value="Segment"/>
</dbReference>
<evidence type="ECO:0000313" key="1">
    <source>
        <dbReference type="EMBL" id="AFD02982.1"/>
    </source>
</evidence>
<dbReference type="RefSeq" id="YP_007001633.1">
    <property type="nucleotide sequence ID" value="NC_019443.1"/>
</dbReference>
<proteinExistence type="predicted"/>
<dbReference type="OrthoDB" id="38034at10239"/>
<sequence>MSFITRYWSGKTGTPVEEIRRIAEEELKAKFHYQEVINSDGSLHHRIMITYENTPDN</sequence>
<accession>H8ZNC1</accession>
<name>H8ZNC1_9CAUD</name>